<protein>
    <submittedName>
        <fullName evidence="1">Uncharacterized protein</fullName>
    </submittedName>
</protein>
<accession>A0A024GUL6</accession>
<dbReference type="InParanoid" id="A0A024GUL6"/>
<dbReference type="EMBL" id="CAIX01000448">
    <property type="protein sequence ID" value="CCI50302.1"/>
    <property type="molecule type" value="Genomic_DNA"/>
</dbReference>
<name>A0A024GUL6_9STRA</name>
<keyword evidence="2" id="KW-1185">Reference proteome</keyword>
<dbReference type="AlphaFoldDB" id="A0A024GUL6"/>
<comment type="caution">
    <text evidence="1">The sequence shown here is derived from an EMBL/GenBank/DDBJ whole genome shotgun (WGS) entry which is preliminary data.</text>
</comment>
<sequence length="55" mass="5923">MGGVGATPCCLSFVDTAGHRLLVKTKLVTRCVSFDCSIASVRVANRFPRQIVPDE</sequence>
<evidence type="ECO:0000313" key="2">
    <source>
        <dbReference type="Proteomes" id="UP000053237"/>
    </source>
</evidence>
<dbReference type="Proteomes" id="UP000053237">
    <property type="component" value="Unassembled WGS sequence"/>
</dbReference>
<gene>
    <name evidence="1" type="ORF">BN9_119690</name>
</gene>
<proteinExistence type="predicted"/>
<evidence type="ECO:0000313" key="1">
    <source>
        <dbReference type="EMBL" id="CCI50302.1"/>
    </source>
</evidence>
<reference evidence="1 2" key="1">
    <citation type="submission" date="2012-05" db="EMBL/GenBank/DDBJ databases">
        <title>Recombination and specialization in a pathogen metapopulation.</title>
        <authorList>
            <person name="Gardiner A."/>
            <person name="Kemen E."/>
            <person name="Schultz-Larsen T."/>
            <person name="MacLean D."/>
            <person name="Van Oosterhout C."/>
            <person name="Jones J.D.G."/>
        </authorList>
    </citation>
    <scope>NUCLEOTIDE SEQUENCE [LARGE SCALE GENOMIC DNA]</scope>
    <source>
        <strain evidence="1 2">Ac Nc2</strain>
    </source>
</reference>
<organism evidence="1 2">
    <name type="scientific">Albugo candida</name>
    <dbReference type="NCBI Taxonomy" id="65357"/>
    <lineage>
        <taxon>Eukaryota</taxon>
        <taxon>Sar</taxon>
        <taxon>Stramenopiles</taxon>
        <taxon>Oomycota</taxon>
        <taxon>Peronosporomycetes</taxon>
        <taxon>Albuginales</taxon>
        <taxon>Albuginaceae</taxon>
        <taxon>Albugo</taxon>
    </lineage>
</organism>